<evidence type="ECO:0008006" key="8">
    <source>
        <dbReference type="Google" id="ProtNLM"/>
    </source>
</evidence>
<feature type="repeat" description="Cell wall-binding" evidence="3">
    <location>
        <begin position="388"/>
        <end position="407"/>
    </location>
</feature>
<dbReference type="Gene3D" id="2.10.270.10">
    <property type="entry name" value="Cholin Binding"/>
    <property type="match status" value="5"/>
</dbReference>
<feature type="repeat" description="Cell wall-binding" evidence="3">
    <location>
        <begin position="468"/>
        <end position="487"/>
    </location>
</feature>
<feature type="repeat" description="Cell wall-binding" evidence="3">
    <location>
        <begin position="488"/>
        <end position="507"/>
    </location>
</feature>
<dbReference type="InterPro" id="IPR018337">
    <property type="entry name" value="Cell_wall/Cho-bd_repeat"/>
</dbReference>
<feature type="compositionally biased region" description="Low complexity" evidence="4">
    <location>
        <begin position="554"/>
        <end position="567"/>
    </location>
</feature>
<feature type="repeat" description="Cell wall-binding" evidence="3">
    <location>
        <begin position="368"/>
        <end position="387"/>
    </location>
</feature>
<dbReference type="RefSeq" id="WP_006778663.1">
    <property type="nucleotide sequence ID" value="NZ_CP040506.1"/>
</dbReference>
<evidence type="ECO:0000256" key="2">
    <source>
        <dbReference type="ARBA" id="ARBA00022737"/>
    </source>
</evidence>
<dbReference type="SUPFAM" id="SSF51445">
    <property type="entry name" value="(Trans)glycosidases"/>
    <property type="match status" value="1"/>
</dbReference>
<feature type="signal peptide" evidence="5">
    <location>
        <begin position="1"/>
        <end position="32"/>
    </location>
</feature>
<dbReference type="PATRIC" id="fig|742737.3.peg.676"/>
<protein>
    <recommendedName>
        <fullName evidence="8">Glycoside hydrolase</fullName>
    </recommendedName>
</protein>
<dbReference type="Proteomes" id="UP000005384">
    <property type="component" value="Unassembled WGS sequence"/>
</dbReference>
<comment type="similarity">
    <text evidence="1">Belongs to the glycosyl hydrolase 25 family.</text>
</comment>
<feature type="chain" id="PRO_5003478485" description="Glycoside hydrolase" evidence="5">
    <location>
        <begin position="33"/>
        <end position="584"/>
    </location>
</feature>
<dbReference type="CDD" id="cd06414">
    <property type="entry name" value="GH25_LytC-like"/>
    <property type="match status" value="1"/>
</dbReference>
<dbReference type="InterPro" id="IPR017853">
    <property type="entry name" value="GH"/>
</dbReference>
<dbReference type="PANTHER" id="PTHR34135">
    <property type="entry name" value="LYSOZYME"/>
    <property type="match status" value="1"/>
</dbReference>
<dbReference type="Pfam" id="PF01183">
    <property type="entry name" value="Glyco_hydro_25"/>
    <property type="match status" value="1"/>
</dbReference>
<evidence type="ECO:0000313" key="6">
    <source>
        <dbReference type="EMBL" id="EHI61315.1"/>
    </source>
</evidence>
<accession>G5IB00</accession>
<name>G5IB00_9FIRM</name>
<feature type="region of interest" description="Disordered" evidence="4">
    <location>
        <begin position="554"/>
        <end position="584"/>
    </location>
</feature>
<dbReference type="PANTHER" id="PTHR34135:SF2">
    <property type="entry name" value="LYSOZYME"/>
    <property type="match status" value="1"/>
</dbReference>
<feature type="repeat" description="Cell wall-binding" evidence="3">
    <location>
        <begin position="448"/>
        <end position="467"/>
    </location>
</feature>
<feature type="repeat" description="Cell wall-binding" evidence="3">
    <location>
        <begin position="428"/>
        <end position="447"/>
    </location>
</feature>
<reference evidence="6 7" key="1">
    <citation type="submission" date="2011-08" db="EMBL/GenBank/DDBJ databases">
        <title>The Genome Sequence of Clostridium hathewayi WAL-18680.</title>
        <authorList>
            <consortium name="The Broad Institute Genome Sequencing Platform"/>
            <person name="Earl A."/>
            <person name="Ward D."/>
            <person name="Feldgarden M."/>
            <person name="Gevers D."/>
            <person name="Finegold S.M."/>
            <person name="Summanen P.H."/>
            <person name="Molitoris D.R."/>
            <person name="Song M."/>
            <person name="Daigneault M."/>
            <person name="Allen-Vercoe E."/>
            <person name="Young S.K."/>
            <person name="Zeng Q."/>
            <person name="Gargeya S."/>
            <person name="Fitzgerald M."/>
            <person name="Haas B."/>
            <person name="Abouelleil A."/>
            <person name="Alvarado L."/>
            <person name="Arachchi H.M."/>
            <person name="Berlin A."/>
            <person name="Brown A."/>
            <person name="Chapman S.B."/>
            <person name="Chen Z."/>
            <person name="Dunbar C."/>
            <person name="Freedman E."/>
            <person name="Gearin G."/>
            <person name="Gellesch M."/>
            <person name="Goldberg J."/>
            <person name="Griggs A."/>
            <person name="Gujja S."/>
            <person name="Heiman D."/>
            <person name="Howarth C."/>
            <person name="Larson L."/>
            <person name="Lui A."/>
            <person name="MacDonald P.J.P."/>
            <person name="Montmayeur A."/>
            <person name="Murphy C."/>
            <person name="Neiman D."/>
            <person name="Pearson M."/>
            <person name="Priest M."/>
            <person name="Roberts A."/>
            <person name="Saif S."/>
            <person name="Shea T."/>
            <person name="Shenoy N."/>
            <person name="Sisk P."/>
            <person name="Stolte C."/>
            <person name="Sykes S."/>
            <person name="Wortman J."/>
            <person name="Nusbaum C."/>
            <person name="Birren B."/>
        </authorList>
    </citation>
    <scope>NUCLEOTIDE SEQUENCE [LARGE SCALE GENOMIC DNA]</scope>
    <source>
        <strain evidence="6 7">WAL-18680</strain>
    </source>
</reference>
<comment type="caution">
    <text evidence="6">The sequence shown here is derived from an EMBL/GenBank/DDBJ whole genome shotgun (WGS) entry which is preliminary data.</text>
</comment>
<gene>
    <name evidence="6" type="ORF">HMPREF9473_00677</name>
</gene>
<dbReference type="GO" id="GO:0009253">
    <property type="term" value="P:peptidoglycan catabolic process"/>
    <property type="evidence" value="ECO:0007669"/>
    <property type="project" value="InterPro"/>
</dbReference>
<keyword evidence="5" id="KW-0732">Signal</keyword>
<dbReference type="InterPro" id="IPR002053">
    <property type="entry name" value="Glyco_hydro_25"/>
</dbReference>
<keyword evidence="2" id="KW-0677">Repeat</keyword>
<evidence type="ECO:0000256" key="4">
    <source>
        <dbReference type="SAM" id="MobiDB-lite"/>
    </source>
</evidence>
<evidence type="ECO:0000256" key="3">
    <source>
        <dbReference type="PROSITE-ProRule" id="PRU00591"/>
    </source>
</evidence>
<dbReference type="Pfam" id="PF01473">
    <property type="entry name" value="Choline_bind_1"/>
    <property type="match status" value="5"/>
</dbReference>
<evidence type="ECO:0000313" key="7">
    <source>
        <dbReference type="Proteomes" id="UP000005384"/>
    </source>
</evidence>
<dbReference type="AlphaFoldDB" id="G5IB00"/>
<dbReference type="GO" id="GO:0016998">
    <property type="term" value="P:cell wall macromolecule catabolic process"/>
    <property type="evidence" value="ECO:0007669"/>
    <property type="project" value="InterPro"/>
</dbReference>
<dbReference type="GO" id="GO:0016052">
    <property type="term" value="P:carbohydrate catabolic process"/>
    <property type="evidence" value="ECO:0007669"/>
    <property type="project" value="TreeGrafter"/>
</dbReference>
<proteinExistence type="inferred from homology"/>
<dbReference type="EMBL" id="ADLN01000005">
    <property type="protein sequence ID" value="EHI61315.1"/>
    <property type="molecule type" value="Genomic_DNA"/>
</dbReference>
<dbReference type="PROSITE" id="PS51170">
    <property type="entry name" value="CW"/>
    <property type="match status" value="8"/>
</dbReference>
<feature type="repeat" description="Cell wall-binding" evidence="3">
    <location>
        <begin position="328"/>
        <end position="347"/>
    </location>
</feature>
<dbReference type="PROSITE" id="PS51904">
    <property type="entry name" value="GLYCOSYL_HYDROL_F25_2"/>
    <property type="match status" value="1"/>
</dbReference>
<dbReference type="SUPFAM" id="SSF69360">
    <property type="entry name" value="Cell wall binding repeat"/>
    <property type="match status" value="2"/>
</dbReference>
<sequence>MFKRNRWTALMLAGVMGTAAMVSPLTSFDAQAAYTYAKVDGTYRMIDGTAINGVVARGIDVSHWKGVIDWQAVAADDIQFVMLGTTYNGGVDPNFRTNAEGAYRAGLNIGAYLYSYATTPQMASDEADFILDLIKDYPISYPVAFDAESSALGALSPQEISEIINTFCKRIEDAGYYPMVYANDYWLANKIDMSTMHYDVWVARYEIKHNFSNPAMWQATQTGSVNGVNGNVDIDFQYKDFSPLIPSSRWRTIGDKTYYYQDYVMQRDTWIDDGEGWYYMGADAQAMKGWQKLNGQQYYLDETSGRMASGWLAQGDKWYYMGSSGAMKTGWTNVDGSQYFLNEDGVMQTGWHTEGDNDYYLTSSGRMAIGWRDVDGNWYYFSGDGRKQTGWLADGNQTYYLNDDGKMLSGWQKLDNSWYYFNASGQRQSGWLSDGGQNYYLNADGKMLTGWQNLDGFWYYFNTSGQRQNGWVTDGGQTYYTDADGKMLTGWQKLDNAWFYFNSSGQRLTGAVTLNGVMYYLDPATGVMAANTTITLDGVNYQVDGNGVCTQIAAEEGSGDGSAASGEPTPPPAQTATPKGPGEM</sequence>
<dbReference type="OrthoDB" id="9800780at2"/>
<dbReference type="Pfam" id="PF19127">
    <property type="entry name" value="Choline_bind_3"/>
    <property type="match status" value="3"/>
</dbReference>
<organism evidence="6 7">
    <name type="scientific">Hungatella hathewayi WAL-18680</name>
    <dbReference type="NCBI Taxonomy" id="742737"/>
    <lineage>
        <taxon>Bacteria</taxon>
        <taxon>Bacillati</taxon>
        <taxon>Bacillota</taxon>
        <taxon>Clostridia</taxon>
        <taxon>Lachnospirales</taxon>
        <taxon>Lachnospiraceae</taxon>
        <taxon>Hungatella</taxon>
    </lineage>
</organism>
<evidence type="ECO:0000256" key="1">
    <source>
        <dbReference type="ARBA" id="ARBA00010646"/>
    </source>
</evidence>
<dbReference type="Gene3D" id="3.20.20.80">
    <property type="entry name" value="Glycosidases"/>
    <property type="match status" value="1"/>
</dbReference>
<evidence type="ECO:0000256" key="5">
    <source>
        <dbReference type="SAM" id="SignalP"/>
    </source>
</evidence>
<keyword evidence="7" id="KW-1185">Reference proteome</keyword>
<feature type="repeat" description="Cell wall-binding" evidence="3">
    <location>
        <begin position="408"/>
        <end position="427"/>
    </location>
</feature>
<dbReference type="HOGENOM" id="CLU_023907_0_0_9"/>
<dbReference type="GO" id="GO:0003796">
    <property type="term" value="F:lysozyme activity"/>
    <property type="evidence" value="ECO:0007669"/>
    <property type="project" value="InterPro"/>
</dbReference>